<comment type="similarity">
    <text evidence="2 10">Belongs to the ABC-4 integral membrane protein family. FtsX subfamily.</text>
</comment>
<evidence type="ECO:0000256" key="7">
    <source>
        <dbReference type="ARBA" id="ARBA00022989"/>
    </source>
</evidence>
<evidence type="ECO:0000256" key="4">
    <source>
        <dbReference type="ARBA" id="ARBA00022475"/>
    </source>
</evidence>
<feature type="domain" description="ABC3 transporter permease C-terminal" evidence="12">
    <location>
        <begin position="173"/>
        <end position="293"/>
    </location>
</feature>
<keyword evidence="6 11" id="KW-0812">Transmembrane</keyword>
<dbReference type="PIRSF" id="PIRSF003097">
    <property type="entry name" value="FtsX"/>
    <property type="match status" value="1"/>
</dbReference>
<evidence type="ECO:0000256" key="9">
    <source>
        <dbReference type="ARBA" id="ARBA00023306"/>
    </source>
</evidence>
<sequence length="294" mass="32487">MNRYAFYYSFKQSVQSLTRNSWLAGITSGLIAISLVILGGFLLLTVNVNQFMFNIQSNVEIGVFLKDNIDLQDIENKISAIPHVVSYSYIPKEQGLKDFAKTLGDPTLVKDLEGENNPLPDLIRIRVSDPEKVASVAETIRLYPEVEMVDYGEELVSKVIQITRKLNTLLLALSISIAFGAVFLIVTIIRLSVVARQEEVTVMKYLGASDNYIKFPFLMEGMVMGWTGTLLAVIVLALLYSQLVASLKGDALTLLFQPVTDTGRILPIFIGLSVVGTIVGGFGSIISIRKYLRV</sequence>
<dbReference type="AlphaFoldDB" id="A0A1H9Z1M2"/>
<dbReference type="STRING" id="1120990.SAMN03080614_10065"/>
<feature type="domain" description="FtsX extracellular" evidence="13">
    <location>
        <begin position="59"/>
        <end position="149"/>
    </location>
</feature>
<dbReference type="PANTHER" id="PTHR47755:SF1">
    <property type="entry name" value="CELL DIVISION PROTEIN FTSX"/>
    <property type="match status" value="1"/>
</dbReference>
<proteinExistence type="inferred from homology"/>
<evidence type="ECO:0000256" key="6">
    <source>
        <dbReference type="ARBA" id="ARBA00022692"/>
    </source>
</evidence>
<evidence type="ECO:0000256" key="1">
    <source>
        <dbReference type="ARBA" id="ARBA00004651"/>
    </source>
</evidence>
<evidence type="ECO:0000256" key="2">
    <source>
        <dbReference type="ARBA" id="ARBA00007379"/>
    </source>
</evidence>
<feature type="transmembrane region" description="Helical" evidence="11">
    <location>
        <begin position="169"/>
        <end position="189"/>
    </location>
</feature>
<dbReference type="PANTHER" id="PTHR47755">
    <property type="entry name" value="CELL DIVISION PROTEIN FTSX"/>
    <property type="match status" value="1"/>
</dbReference>
<keyword evidence="15" id="KW-1185">Reference proteome</keyword>
<dbReference type="EMBL" id="FOIF01000006">
    <property type="protein sequence ID" value="SES75246.1"/>
    <property type="molecule type" value="Genomic_DNA"/>
</dbReference>
<dbReference type="OrthoDB" id="9812531at2"/>
<dbReference type="InterPro" id="IPR040690">
    <property type="entry name" value="FtsX_ECD"/>
</dbReference>
<feature type="transmembrane region" description="Helical" evidence="11">
    <location>
        <begin position="21"/>
        <end position="44"/>
    </location>
</feature>
<evidence type="ECO:0000256" key="8">
    <source>
        <dbReference type="ARBA" id="ARBA00023136"/>
    </source>
</evidence>
<dbReference type="InterPro" id="IPR003838">
    <property type="entry name" value="ABC3_permease_C"/>
</dbReference>
<evidence type="ECO:0000256" key="3">
    <source>
        <dbReference type="ARBA" id="ARBA00021907"/>
    </source>
</evidence>
<keyword evidence="8 10" id="KW-0472">Membrane</keyword>
<dbReference type="GO" id="GO:0051301">
    <property type="term" value="P:cell division"/>
    <property type="evidence" value="ECO:0007669"/>
    <property type="project" value="UniProtKB-KW"/>
</dbReference>
<dbReference type="Proteomes" id="UP000243819">
    <property type="component" value="Unassembled WGS sequence"/>
</dbReference>
<comment type="function">
    <text evidence="10">Part of the ABC transporter FtsEX involved in asymmetric cellular division facilitating the initiation of sporulation.</text>
</comment>
<keyword evidence="5 10" id="KW-0132">Cell division</keyword>
<dbReference type="Gene3D" id="3.30.70.3040">
    <property type="match status" value="1"/>
</dbReference>
<feature type="transmembrane region" description="Helical" evidence="11">
    <location>
        <begin position="223"/>
        <end position="245"/>
    </location>
</feature>
<name>A0A1H9Z1M2_9FIRM</name>
<keyword evidence="4 10" id="KW-1003">Cell membrane</keyword>
<dbReference type="RefSeq" id="WP_091349020.1">
    <property type="nucleotide sequence ID" value="NZ_FOIF01000006.1"/>
</dbReference>
<feature type="transmembrane region" description="Helical" evidence="11">
    <location>
        <begin position="265"/>
        <end position="288"/>
    </location>
</feature>
<dbReference type="Pfam" id="PF18075">
    <property type="entry name" value="FtsX_ECD"/>
    <property type="match status" value="1"/>
</dbReference>
<comment type="subcellular location">
    <subcellularLocation>
        <location evidence="1">Cell membrane</location>
        <topology evidence="1">Multi-pass membrane protein</topology>
    </subcellularLocation>
</comment>
<evidence type="ECO:0000313" key="14">
    <source>
        <dbReference type="EMBL" id="SES75246.1"/>
    </source>
</evidence>
<evidence type="ECO:0000313" key="15">
    <source>
        <dbReference type="Proteomes" id="UP000243819"/>
    </source>
</evidence>
<dbReference type="InterPro" id="IPR004513">
    <property type="entry name" value="FtsX"/>
</dbReference>
<evidence type="ECO:0000256" key="5">
    <source>
        <dbReference type="ARBA" id="ARBA00022618"/>
    </source>
</evidence>
<gene>
    <name evidence="14" type="ORF">SAMN03080614_10065</name>
</gene>
<evidence type="ECO:0000259" key="13">
    <source>
        <dbReference type="Pfam" id="PF18075"/>
    </source>
</evidence>
<dbReference type="GO" id="GO:0005886">
    <property type="term" value="C:plasma membrane"/>
    <property type="evidence" value="ECO:0007669"/>
    <property type="project" value="UniProtKB-SubCell"/>
</dbReference>
<evidence type="ECO:0000256" key="10">
    <source>
        <dbReference type="PIRNR" id="PIRNR003097"/>
    </source>
</evidence>
<dbReference type="InterPro" id="IPR058204">
    <property type="entry name" value="FtsX_firmicutes-type"/>
</dbReference>
<evidence type="ECO:0000259" key="12">
    <source>
        <dbReference type="Pfam" id="PF02687"/>
    </source>
</evidence>
<accession>A0A1H9Z1M2</accession>
<dbReference type="NCBIfam" id="NF038347">
    <property type="entry name" value="FtsX_Gpos"/>
    <property type="match status" value="1"/>
</dbReference>
<dbReference type="Pfam" id="PF02687">
    <property type="entry name" value="FtsX"/>
    <property type="match status" value="1"/>
</dbReference>
<keyword evidence="7 11" id="KW-1133">Transmembrane helix</keyword>
<keyword evidence="9 10" id="KW-0131">Cell cycle</keyword>
<protein>
    <recommendedName>
        <fullName evidence="3 10">Cell division protein FtsX</fullName>
    </recommendedName>
</protein>
<evidence type="ECO:0000256" key="11">
    <source>
        <dbReference type="SAM" id="Phobius"/>
    </source>
</evidence>
<reference evidence="15" key="1">
    <citation type="submission" date="2016-10" db="EMBL/GenBank/DDBJ databases">
        <authorList>
            <person name="Varghese N."/>
            <person name="Submissions S."/>
        </authorList>
    </citation>
    <scope>NUCLEOTIDE SEQUENCE [LARGE SCALE GENOMIC DNA]</scope>
    <source>
        <strain evidence="15">DSM 13577</strain>
    </source>
</reference>
<organism evidence="14 15">
    <name type="scientific">Anaerobranca gottschalkii DSM 13577</name>
    <dbReference type="NCBI Taxonomy" id="1120990"/>
    <lineage>
        <taxon>Bacteria</taxon>
        <taxon>Bacillati</taxon>
        <taxon>Bacillota</taxon>
        <taxon>Clostridia</taxon>
        <taxon>Eubacteriales</taxon>
        <taxon>Proteinivoracaceae</taxon>
        <taxon>Anaerobranca</taxon>
    </lineage>
</organism>